<dbReference type="GeneID" id="36547679"/>
<dbReference type="AlphaFoldDB" id="A0A2I1D4X2"/>
<sequence>MRPGLLGLSPGLPKPRRHLRAAGGWRLRVPATLNVSTASLIAAGLVPYALSVVKT</sequence>
<evidence type="ECO:0000256" key="1">
    <source>
        <dbReference type="SAM" id="Phobius"/>
    </source>
</evidence>
<gene>
    <name evidence="2" type="ORF">P168DRAFT_317960</name>
</gene>
<comment type="caution">
    <text evidence="2">The sequence shown here is derived from an EMBL/GenBank/DDBJ whole genome shotgun (WGS) entry which is preliminary data.</text>
</comment>
<accession>A0A2I1D4X2</accession>
<feature type="transmembrane region" description="Helical" evidence="1">
    <location>
        <begin position="33"/>
        <end position="53"/>
    </location>
</feature>
<evidence type="ECO:0000313" key="2">
    <source>
        <dbReference type="EMBL" id="PKY04919.1"/>
    </source>
</evidence>
<evidence type="ECO:0000313" key="3">
    <source>
        <dbReference type="Proteomes" id="UP000234254"/>
    </source>
</evidence>
<keyword evidence="1" id="KW-0812">Transmembrane</keyword>
<keyword evidence="3" id="KW-1185">Reference proteome</keyword>
<organism evidence="2 3">
    <name type="scientific">Aspergillus campestris (strain IBT 28561)</name>
    <dbReference type="NCBI Taxonomy" id="1392248"/>
    <lineage>
        <taxon>Eukaryota</taxon>
        <taxon>Fungi</taxon>
        <taxon>Dikarya</taxon>
        <taxon>Ascomycota</taxon>
        <taxon>Pezizomycotina</taxon>
        <taxon>Eurotiomycetes</taxon>
        <taxon>Eurotiomycetidae</taxon>
        <taxon>Eurotiales</taxon>
        <taxon>Aspergillaceae</taxon>
        <taxon>Aspergillus</taxon>
        <taxon>Aspergillus subgen. Circumdati</taxon>
    </lineage>
</organism>
<dbReference type="EMBL" id="MSFM01000005">
    <property type="protein sequence ID" value="PKY04919.1"/>
    <property type="molecule type" value="Genomic_DNA"/>
</dbReference>
<keyword evidence="1" id="KW-0472">Membrane</keyword>
<name>A0A2I1D4X2_ASPC2</name>
<proteinExistence type="predicted"/>
<reference evidence="2" key="1">
    <citation type="submission" date="2016-12" db="EMBL/GenBank/DDBJ databases">
        <title>The genomes of Aspergillus section Nigri reveals drivers in fungal speciation.</title>
        <authorList>
            <consortium name="DOE Joint Genome Institute"/>
            <person name="Vesth T.C."/>
            <person name="Nybo J."/>
            <person name="Theobald S."/>
            <person name="Brandl J."/>
            <person name="Frisvad J.C."/>
            <person name="Nielsen K.F."/>
            <person name="Lyhne E.K."/>
            <person name="Kogle M.E."/>
            <person name="Kuo A."/>
            <person name="Riley R."/>
            <person name="Clum A."/>
            <person name="Nolan M."/>
            <person name="Lipzen A."/>
            <person name="Salamov A."/>
            <person name="Henrissat B."/>
            <person name="Wiebenga A."/>
            <person name="De vries R.P."/>
            <person name="Grigoriev I.V."/>
            <person name="Mortensen U.H."/>
            <person name="Andersen M.R."/>
            <person name="Baker S.E."/>
        </authorList>
    </citation>
    <scope>NUCLEOTIDE SEQUENCE</scope>
    <source>
        <strain evidence="2">IBT 28561</strain>
    </source>
</reference>
<dbReference type="VEuPathDB" id="FungiDB:P168DRAFT_317960"/>
<protein>
    <submittedName>
        <fullName evidence="2">Uncharacterized protein</fullName>
    </submittedName>
</protein>
<keyword evidence="1" id="KW-1133">Transmembrane helix</keyword>
<dbReference type="RefSeq" id="XP_024693513.1">
    <property type="nucleotide sequence ID" value="XM_024840155.1"/>
</dbReference>
<dbReference type="Proteomes" id="UP000234254">
    <property type="component" value="Unassembled WGS sequence"/>
</dbReference>